<proteinExistence type="predicted"/>
<dbReference type="AlphaFoldDB" id="A0A7J6Q7Y8"/>
<feature type="compositionally biased region" description="Acidic residues" evidence="1">
    <location>
        <begin position="294"/>
        <end position="304"/>
    </location>
</feature>
<dbReference type="Proteomes" id="UP000574390">
    <property type="component" value="Unassembled WGS sequence"/>
</dbReference>
<evidence type="ECO:0000313" key="4">
    <source>
        <dbReference type="Proteomes" id="UP000574390"/>
    </source>
</evidence>
<evidence type="ECO:0000256" key="2">
    <source>
        <dbReference type="SAM" id="Phobius"/>
    </source>
</evidence>
<feature type="non-terminal residue" evidence="3">
    <location>
        <position position="304"/>
    </location>
</feature>
<gene>
    <name evidence="3" type="ORF">FOZ62_002996</name>
</gene>
<feature type="transmembrane region" description="Helical" evidence="2">
    <location>
        <begin position="75"/>
        <end position="96"/>
    </location>
</feature>
<protein>
    <submittedName>
        <fullName evidence="3">Uncharacterized protein</fullName>
    </submittedName>
</protein>
<feature type="region of interest" description="Disordered" evidence="1">
    <location>
        <begin position="247"/>
        <end position="304"/>
    </location>
</feature>
<keyword evidence="2" id="KW-0812">Transmembrane</keyword>
<evidence type="ECO:0000313" key="3">
    <source>
        <dbReference type="EMBL" id="KAF4704694.1"/>
    </source>
</evidence>
<feature type="transmembrane region" description="Helical" evidence="2">
    <location>
        <begin position="143"/>
        <end position="165"/>
    </location>
</feature>
<reference evidence="3 4" key="1">
    <citation type="submission" date="2020-04" db="EMBL/GenBank/DDBJ databases">
        <title>Perkinsus olseni comparative genomics.</title>
        <authorList>
            <person name="Bogema D.R."/>
        </authorList>
    </citation>
    <scope>NUCLEOTIDE SEQUENCE [LARGE SCALE GENOMIC DNA]</scope>
    <source>
        <strain evidence="3">ATCC PRA-205</strain>
    </source>
</reference>
<evidence type="ECO:0000256" key="1">
    <source>
        <dbReference type="SAM" id="MobiDB-lite"/>
    </source>
</evidence>
<accession>A0A7J6Q7Y8</accession>
<sequence length="304" mass="33114">MVAIAKGLCSRLPNELLSSTPKQRTRGRLERNEAQGYQYIDRAVVLSVRAGKMDGTEFILSLCLLTMKCRRGWSAVHIFLNIIPVVMGCIIIANSVQQLSYSIHMTPIWASVVLLVSGILLIVLGIFGYCIQRRGFNPWMVSSFLLLFLVLIALFSISAGTYTYWYTIYAGLQKELLSNDGIPLASRGLYYSIWAGYVGLWYQGGCSGAMLCEDATAEGCEELLGGSSMGRRRQLLAASDGFGVEGWPPSIRRRTSIEQSMDSKDPPGGSGMDDDNMGPTTGVDGMERTMAPGGDDDGDGEQGM</sequence>
<comment type="caution">
    <text evidence="3">The sequence shown here is derived from an EMBL/GenBank/DDBJ whole genome shotgun (WGS) entry which is preliminary data.</text>
</comment>
<name>A0A7J6Q7Y8_PEROL</name>
<keyword evidence="2" id="KW-0472">Membrane</keyword>
<feature type="transmembrane region" description="Helical" evidence="2">
    <location>
        <begin position="108"/>
        <end position="131"/>
    </location>
</feature>
<dbReference type="EMBL" id="JABANM010031370">
    <property type="protein sequence ID" value="KAF4704694.1"/>
    <property type="molecule type" value="Genomic_DNA"/>
</dbReference>
<keyword evidence="2" id="KW-1133">Transmembrane helix</keyword>
<organism evidence="3 4">
    <name type="scientific">Perkinsus olseni</name>
    <name type="common">Perkinsus atlanticus</name>
    <dbReference type="NCBI Taxonomy" id="32597"/>
    <lineage>
        <taxon>Eukaryota</taxon>
        <taxon>Sar</taxon>
        <taxon>Alveolata</taxon>
        <taxon>Perkinsozoa</taxon>
        <taxon>Perkinsea</taxon>
        <taxon>Perkinsida</taxon>
        <taxon>Perkinsidae</taxon>
        <taxon>Perkinsus</taxon>
    </lineage>
</organism>